<dbReference type="Gene3D" id="2.40.340.10">
    <property type="entry name" value="MoeA, C-terminal, domain IV"/>
    <property type="match status" value="1"/>
</dbReference>
<protein>
    <recommendedName>
        <fullName evidence="11">Molybdopterin molybdenumtransferase</fullName>
        <ecNumber evidence="11">2.10.1.1</ecNumber>
    </recommendedName>
</protein>
<dbReference type="AlphaFoldDB" id="A0A494Y0D4"/>
<dbReference type="InterPro" id="IPR001453">
    <property type="entry name" value="MoaB/Mog_dom"/>
</dbReference>
<proteinExistence type="inferred from homology"/>
<dbReference type="SUPFAM" id="SSF53218">
    <property type="entry name" value="Molybdenum cofactor biosynthesis proteins"/>
    <property type="match status" value="1"/>
</dbReference>
<dbReference type="EMBL" id="RBZU01000004">
    <property type="protein sequence ID" value="RKP55709.1"/>
    <property type="molecule type" value="Genomic_DNA"/>
</dbReference>
<dbReference type="PANTHER" id="PTHR10192">
    <property type="entry name" value="MOLYBDOPTERIN BIOSYNTHESIS PROTEIN"/>
    <property type="match status" value="1"/>
</dbReference>
<dbReference type="Proteomes" id="UP000270342">
    <property type="component" value="Unassembled WGS sequence"/>
</dbReference>
<accession>A0A494Y0D4</accession>
<dbReference type="InterPro" id="IPR005111">
    <property type="entry name" value="MoeA_C_domain_IV"/>
</dbReference>
<dbReference type="NCBIfam" id="TIGR00177">
    <property type="entry name" value="molyb_syn"/>
    <property type="match status" value="1"/>
</dbReference>
<dbReference type="InterPro" id="IPR036135">
    <property type="entry name" value="MoeA_linker/N_sf"/>
</dbReference>
<comment type="similarity">
    <text evidence="4 11">Belongs to the MoeA family.</text>
</comment>
<comment type="cofactor">
    <cofactor evidence="1 11">
        <name>Mg(2+)</name>
        <dbReference type="ChEBI" id="CHEBI:18420"/>
    </cofactor>
</comment>
<dbReference type="InterPro" id="IPR005110">
    <property type="entry name" value="MoeA_linker/N"/>
</dbReference>
<dbReference type="SUPFAM" id="SSF63867">
    <property type="entry name" value="MoeA C-terminal domain-like"/>
    <property type="match status" value="1"/>
</dbReference>
<dbReference type="InterPro" id="IPR038987">
    <property type="entry name" value="MoeA-like"/>
</dbReference>
<feature type="domain" description="MoaB/Mog" evidence="12">
    <location>
        <begin position="174"/>
        <end position="312"/>
    </location>
</feature>
<keyword evidence="7 11" id="KW-0479">Metal-binding</keyword>
<evidence type="ECO:0000256" key="1">
    <source>
        <dbReference type="ARBA" id="ARBA00001946"/>
    </source>
</evidence>
<dbReference type="Gene3D" id="3.40.980.10">
    <property type="entry name" value="MoaB/Mog-like domain"/>
    <property type="match status" value="1"/>
</dbReference>
<dbReference type="InterPro" id="IPR008284">
    <property type="entry name" value="MoCF_biosynth_CS"/>
</dbReference>
<evidence type="ECO:0000313" key="14">
    <source>
        <dbReference type="Proteomes" id="UP000270342"/>
    </source>
</evidence>
<name>A0A494Y0D4_9BURK</name>
<evidence type="ECO:0000256" key="9">
    <source>
        <dbReference type="ARBA" id="ARBA00023150"/>
    </source>
</evidence>
<dbReference type="EC" id="2.10.1.1" evidence="11"/>
<evidence type="ECO:0000256" key="11">
    <source>
        <dbReference type="RuleBase" id="RU365090"/>
    </source>
</evidence>
<evidence type="ECO:0000256" key="10">
    <source>
        <dbReference type="ARBA" id="ARBA00047317"/>
    </source>
</evidence>
<dbReference type="FunFam" id="3.40.980.10:FF:000004">
    <property type="entry name" value="Molybdopterin molybdenumtransferase"/>
    <property type="match status" value="1"/>
</dbReference>
<dbReference type="NCBIfam" id="NF045515">
    <property type="entry name" value="Glp_gephyrin"/>
    <property type="match status" value="1"/>
</dbReference>
<dbReference type="PROSITE" id="PS01079">
    <property type="entry name" value="MOCF_BIOSYNTHESIS_2"/>
    <property type="match status" value="1"/>
</dbReference>
<dbReference type="Pfam" id="PF03453">
    <property type="entry name" value="MoeA_N"/>
    <property type="match status" value="1"/>
</dbReference>
<reference evidence="13 14" key="1">
    <citation type="submission" date="2018-10" db="EMBL/GenBank/DDBJ databases">
        <title>Robbsia sp. DHC34, isolated from soil.</title>
        <authorList>
            <person name="Gao Z.-H."/>
            <person name="Qiu L.-H."/>
        </authorList>
    </citation>
    <scope>NUCLEOTIDE SEQUENCE [LARGE SCALE GENOMIC DNA]</scope>
    <source>
        <strain evidence="13 14">DHC34</strain>
    </source>
</reference>
<keyword evidence="5 11" id="KW-0500">Molybdenum</keyword>
<evidence type="ECO:0000313" key="13">
    <source>
        <dbReference type="EMBL" id="RKP55709.1"/>
    </source>
</evidence>
<evidence type="ECO:0000256" key="4">
    <source>
        <dbReference type="ARBA" id="ARBA00010763"/>
    </source>
</evidence>
<dbReference type="SMART" id="SM00852">
    <property type="entry name" value="MoCF_biosynth"/>
    <property type="match status" value="1"/>
</dbReference>
<dbReference type="Gene3D" id="3.90.105.10">
    <property type="entry name" value="Molybdopterin biosynthesis moea protein, domain 2"/>
    <property type="match status" value="1"/>
</dbReference>
<dbReference type="Pfam" id="PF00994">
    <property type="entry name" value="MoCF_biosynth"/>
    <property type="match status" value="1"/>
</dbReference>
<gene>
    <name evidence="13" type="ORF">D7S86_10805</name>
</gene>
<sequence>MLDFDLAQQRLVEDAPLITRTERVSLAQARGRVLAQTVVAGVDLPPGDNSAMDGYALRYIDYADARAMPIQQRCYAGDAPAPLIAGQATRVFTGSLVPAGADTVVMQEHAVERDGQVTFTEAPRNGQHVRLRGEDIRTGQVLLRAGTLIGPAHIALIASQGLASVEVFERLRVGILTTGDELVAPGEPRTAQQIYNSNAAMLAALVEGMGAQVAHLMHARDTETALRDAFASLIAGCDLVLSVGGVSVGDRDLVKPVLESLGGNLALWKVRMKPGKPMALARVGGKPVVCLPGNPGSVFAVFVVMVTPLIRRMQARDTVFPIVSNLPLRTARTLDESREVFLRVAYQLDTHGAGELIPYGSQGAGNIGTMIGASGLARLAAGVPIADRDLVAYYDLERWLA</sequence>
<keyword evidence="8 11" id="KW-0460">Magnesium</keyword>
<dbReference type="OrthoDB" id="9804758at2"/>
<dbReference type="InterPro" id="IPR036688">
    <property type="entry name" value="MoeA_C_domain_IV_sf"/>
</dbReference>
<dbReference type="GO" id="GO:0005829">
    <property type="term" value="C:cytosol"/>
    <property type="evidence" value="ECO:0007669"/>
    <property type="project" value="TreeGrafter"/>
</dbReference>
<evidence type="ECO:0000256" key="8">
    <source>
        <dbReference type="ARBA" id="ARBA00022842"/>
    </source>
</evidence>
<evidence type="ECO:0000256" key="7">
    <source>
        <dbReference type="ARBA" id="ARBA00022723"/>
    </source>
</evidence>
<evidence type="ECO:0000256" key="5">
    <source>
        <dbReference type="ARBA" id="ARBA00022505"/>
    </source>
</evidence>
<keyword evidence="14" id="KW-1185">Reference proteome</keyword>
<dbReference type="SUPFAM" id="SSF63882">
    <property type="entry name" value="MoeA N-terminal region -like"/>
    <property type="match status" value="1"/>
</dbReference>
<keyword evidence="6 11" id="KW-0808">Transferase</keyword>
<dbReference type="PANTHER" id="PTHR10192:SF5">
    <property type="entry name" value="GEPHYRIN"/>
    <property type="match status" value="1"/>
</dbReference>
<dbReference type="UniPathway" id="UPA00344"/>
<dbReference type="CDD" id="cd00887">
    <property type="entry name" value="MoeA"/>
    <property type="match status" value="1"/>
</dbReference>
<comment type="caution">
    <text evidence="13">The sequence shown here is derived from an EMBL/GenBank/DDBJ whole genome shotgun (WGS) entry which is preliminary data.</text>
</comment>
<evidence type="ECO:0000256" key="6">
    <source>
        <dbReference type="ARBA" id="ARBA00022679"/>
    </source>
</evidence>
<comment type="catalytic activity">
    <reaction evidence="10">
        <text>adenylyl-molybdopterin + molybdate = Mo-molybdopterin + AMP + H(+)</text>
        <dbReference type="Rhea" id="RHEA:35047"/>
        <dbReference type="ChEBI" id="CHEBI:15378"/>
        <dbReference type="ChEBI" id="CHEBI:36264"/>
        <dbReference type="ChEBI" id="CHEBI:62727"/>
        <dbReference type="ChEBI" id="CHEBI:71302"/>
        <dbReference type="ChEBI" id="CHEBI:456215"/>
        <dbReference type="EC" id="2.10.1.1"/>
    </reaction>
</comment>
<dbReference type="GO" id="GO:0061599">
    <property type="term" value="F:molybdopterin molybdotransferase activity"/>
    <property type="evidence" value="ECO:0007669"/>
    <property type="project" value="UniProtKB-UniRule"/>
</dbReference>
<comment type="pathway">
    <text evidence="3 11">Cofactor biosynthesis; molybdopterin biosynthesis.</text>
</comment>
<evidence type="ECO:0000256" key="3">
    <source>
        <dbReference type="ARBA" id="ARBA00005046"/>
    </source>
</evidence>
<dbReference type="Gene3D" id="2.170.190.11">
    <property type="entry name" value="Molybdopterin biosynthesis moea protein, domain 3"/>
    <property type="match status" value="1"/>
</dbReference>
<dbReference type="GO" id="GO:0006777">
    <property type="term" value="P:Mo-molybdopterin cofactor biosynthetic process"/>
    <property type="evidence" value="ECO:0007669"/>
    <property type="project" value="UniProtKB-UniRule"/>
</dbReference>
<evidence type="ECO:0000256" key="2">
    <source>
        <dbReference type="ARBA" id="ARBA00002901"/>
    </source>
</evidence>
<organism evidence="13 14">
    <name type="scientific">Pararobbsia silviterrae</name>
    <dbReference type="NCBI Taxonomy" id="1792498"/>
    <lineage>
        <taxon>Bacteria</taxon>
        <taxon>Pseudomonadati</taxon>
        <taxon>Pseudomonadota</taxon>
        <taxon>Betaproteobacteria</taxon>
        <taxon>Burkholderiales</taxon>
        <taxon>Burkholderiaceae</taxon>
        <taxon>Pararobbsia</taxon>
    </lineage>
</organism>
<keyword evidence="9 11" id="KW-0501">Molybdenum cofactor biosynthesis</keyword>
<dbReference type="Pfam" id="PF03454">
    <property type="entry name" value="MoeA_C"/>
    <property type="match status" value="1"/>
</dbReference>
<dbReference type="RefSeq" id="WP_121086271.1">
    <property type="nucleotide sequence ID" value="NZ_RBZU01000004.1"/>
</dbReference>
<comment type="function">
    <text evidence="2 11">Catalyzes the insertion of molybdate into adenylated molybdopterin with the concomitant release of AMP.</text>
</comment>
<dbReference type="InterPro" id="IPR036425">
    <property type="entry name" value="MoaB/Mog-like_dom_sf"/>
</dbReference>
<dbReference type="GO" id="GO:0046872">
    <property type="term" value="F:metal ion binding"/>
    <property type="evidence" value="ECO:0007669"/>
    <property type="project" value="UniProtKB-UniRule"/>
</dbReference>
<evidence type="ECO:0000259" key="12">
    <source>
        <dbReference type="SMART" id="SM00852"/>
    </source>
</evidence>